<name>A0A9C5ZKN7_9MUSC</name>
<proteinExistence type="predicted"/>
<dbReference type="KEGG" id="gfs:119643158"/>
<sequence>MVIVIITSVIWIPASCIISYFDRKKFRYEMKQVDWSQKLDLIHPSARRRVIHIRVPRLKPATSIFKVSFSFILTSAWNVKHVLNVAWVHFNFHLQRTCTTLNSPLLASAPKLI</sequence>
<accession>A0A9C5ZKN7</accession>
<reference evidence="2" key="1">
    <citation type="submission" date="2025-08" db="UniProtKB">
        <authorList>
            <consortium name="RefSeq"/>
        </authorList>
    </citation>
    <scope>IDENTIFICATION</scope>
    <source>
        <tissue evidence="2">Whole body pupa</tissue>
    </source>
</reference>
<dbReference type="Proteomes" id="UP000092443">
    <property type="component" value="Unplaced"/>
</dbReference>
<keyword evidence="1" id="KW-1185">Reference proteome</keyword>
<dbReference type="RefSeq" id="XP_037898432.1">
    <property type="nucleotide sequence ID" value="XM_038042504.1"/>
</dbReference>
<gene>
    <name evidence="2" type="primary">LOC119643158</name>
</gene>
<protein>
    <submittedName>
        <fullName evidence="2">ADAM 17-like protease</fullName>
    </submittedName>
</protein>
<dbReference type="GeneID" id="119643158"/>
<dbReference type="AlphaFoldDB" id="A0A9C5ZKN7"/>
<organism evidence="1 2">
    <name type="scientific">Glossina fuscipes</name>
    <dbReference type="NCBI Taxonomy" id="7396"/>
    <lineage>
        <taxon>Eukaryota</taxon>
        <taxon>Metazoa</taxon>
        <taxon>Ecdysozoa</taxon>
        <taxon>Arthropoda</taxon>
        <taxon>Hexapoda</taxon>
        <taxon>Insecta</taxon>
        <taxon>Pterygota</taxon>
        <taxon>Neoptera</taxon>
        <taxon>Endopterygota</taxon>
        <taxon>Diptera</taxon>
        <taxon>Brachycera</taxon>
        <taxon>Muscomorpha</taxon>
        <taxon>Hippoboscoidea</taxon>
        <taxon>Glossinidae</taxon>
        <taxon>Glossina</taxon>
    </lineage>
</organism>
<evidence type="ECO:0000313" key="2">
    <source>
        <dbReference type="RefSeq" id="XP_037898432.1"/>
    </source>
</evidence>
<feature type="non-terminal residue" evidence="2">
    <location>
        <position position="113"/>
    </location>
</feature>
<evidence type="ECO:0000313" key="1">
    <source>
        <dbReference type="Proteomes" id="UP000092443"/>
    </source>
</evidence>